<evidence type="ECO:0000256" key="1">
    <source>
        <dbReference type="ARBA" id="ARBA00010290"/>
    </source>
</evidence>
<evidence type="ECO:0000256" key="5">
    <source>
        <dbReference type="ARBA" id="ARBA00022927"/>
    </source>
</evidence>
<gene>
    <name evidence="10" type="ORF">Sango_0742600</name>
</gene>
<keyword evidence="8" id="KW-0479">Metal-binding</keyword>
<feature type="binding site" evidence="8">
    <location>
        <position position="97"/>
    </location>
    <ligand>
        <name>Mg(2+)</name>
        <dbReference type="ChEBI" id="CHEBI:18420"/>
    </ligand>
</feature>
<keyword evidence="4" id="KW-0931">ER-Golgi transport</keyword>
<dbReference type="InterPro" id="IPR027417">
    <property type="entry name" value="P-loop_NTPase"/>
</dbReference>
<reference evidence="10" key="2">
    <citation type="journal article" date="2024" name="Plant">
        <title>Genomic evolution and insights into agronomic trait innovations of Sesamum species.</title>
        <authorList>
            <person name="Miao H."/>
            <person name="Wang L."/>
            <person name="Qu L."/>
            <person name="Liu H."/>
            <person name="Sun Y."/>
            <person name="Le M."/>
            <person name="Wang Q."/>
            <person name="Wei S."/>
            <person name="Zheng Y."/>
            <person name="Lin W."/>
            <person name="Duan Y."/>
            <person name="Cao H."/>
            <person name="Xiong S."/>
            <person name="Wang X."/>
            <person name="Wei L."/>
            <person name="Li C."/>
            <person name="Ma Q."/>
            <person name="Ju M."/>
            <person name="Zhao R."/>
            <person name="Li G."/>
            <person name="Mu C."/>
            <person name="Tian Q."/>
            <person name="Mei H."/>
            <person name="Zhang T."/>
            <person name="Gao T."/>
            <person name="Zhang H."/>
        </authorList>
    </citation>
    <scope>NUCLEOTIDE SEQUENCE</scope>
    <source>
        <strain evidence="10">K16</strain>
    </source>
</reference>
<evidence type="ECO:0000256" key="3">
    <source>
        <dbReference type="ARBA" id="ARBA00022741"/>
    </source>
</evidence>
<evidence type="ECO:0000313" key="10">
    <source>
        <dbReference type="EMBL" id="KAK4403740.1"/>
    </source>
</evidence>
<dbReference type="InterPro" id="IPR024156">
    <property type="entry name" value="Small_GTPase_ARF"/>
</dbReference>
<feature type="transmembrane region" description="Helical" evidence="9">
    <location>
        <begin position="111"/>
        <end position="138"/>
    </location>
</feature>
<keyword evidence="11" id="KW-1185">Reference proteome</keyword>
<dbReference type="GO" id="GO:0005525">
    <property type="term" value="F:GTP binding"/>
    <property type="evidence" value="ECO:0007669"/>
    <property type="project" value="UniProtKB-KW"/>
</dbReference>
<dbReference type="AlphaFoldDB" id="A0AAE1X1X1"/>
<dbReference type="PANTHER" id="PTHR11711">
    <property type="entry name" value="ADP RIBOSYLATION FACTOR-RELATED"/>
    <property type="match status" value="1"/>
</dbReference>
<dbReference type="InterPro" id="IPR006689">
    <property type="entry name" value="Small_GTPase_ARF/SAR"/>
</dbReference>
<feature type="binding site" evidence="7">
    <location>
        <begin position="90"/>
        <end position="97"/>
    </location>
    <ligand>
        <name>GTP</name>
        <dbReference type="ChEBI" id="CHEBI:37565"/>
    </ligand>
</feature>
<name>A0AAE1X1X1_9LAMI</name>
<protein>
    <submittedName>
        <fullName evidence="10">ADP-ribosylation factor</fullName>
    </submittedName>
</protein>
<feature type="binding site" evidence="8">
    <location>
        <position position="114"/>
    </location>
    <ligand>
        <name>Mg(2+)</name>
        <dbReference type="ChEBI" id="CHEBI:18420"/>
    </ligand>
</feature>
<keyword evidence="6 7" id="KW-0342">GTP-binding</keyword>
<feature type="transmembrane region" description="Helical" evidence="9">
    <location>
        <begin position="64"/>
        <end position="91"/>
    </location>
</feature>
<comment type="caution">
    <text evidence="10">The sequence shown here is derived from an EMBL/GenBank/DDBJ whole genome shotgun (WGS) entry which is preliminary data.</text>
</comment>
<evidence type="ECO:0000256" key="9">
    <source>
        <dbReference type="SAM" id="Phobius"/>
    </source>
</evidence>
<sequence>MLVVEYLYANVGIQHVTIWISESGCDIVMNLRMMVGPIVVGRRLSAIGIDRRYPKLRMKVNQELYGRLLCETSFLLVICSGSLFLVVMLGLDAAGKTTILYKLHIGEVLSTVPTIVGLFQVTCVLFNMIYCVVCKVLAFPFRLPDRKVPLVGNHGLNLQDAIYCKVLSELVVYMQIEFILVMQIYVVDSLDRERIAKAKEEFQRGAMTPSEVCQGLGLYDLRIGNGIYKDHLLPEGMACQHHK</sequence>
<dbReference type="Proteomes" id="UP001289374">
    <property type="component" value="Unassembled WGS sequence"/>
</dbReference>
<dbReference type="GO" id="GO:0046872">
    <property type="term" value="F:metal ion binding"/>
    <property type="evidence" value="ECO:0007669"/>
    <property type="project" value="UniProtKB-KW"/>
</dbReference>
<keyword evidence="2" id="KW-0519">Myristate</keyword>
<accession>A0AAE1X1X1</accession>
<comment type="similarity">
    <text evidence="1">Belongs to the small GTPase superfamily. Arf family.</text>
</comment>
<dbReference type="SUPFAM" id="SSF52540">
    <property type="entry name" value="P-loop containing nucleoside triphosphate hydrolases"/>
    <property type="match status" value="1"/>
</dbReference>
<dbReference type="GO" id="GO:0015031">
    <property type="term" value="P:protein transport"/>
    <property type="evidence" value="ECO:0007669"/>
    <property type="project" value="UniProtKB-KW"/>
</dbReference>
<dbReference type="Gene3D" id="3.40.50.300">
    <property type="entry name" value="P-loop containing nucleotide triphosphate hydrolases"/>
    <property type="match status" value="1"/>
</dbReference>
<keyword evidence="9" id="KW-1133">Transmembrane helix</keyword>
<organism evidence="10 11">
    <name type="scientific">Sesamum angolense</name>
    <dbReference type="NCBI Taxonomy" id="2727404"/>
    <lineage>
        <taxon>Eukaryota</taxon>
        <taxon>Viridiplantae</taxon>
        <taxon>Streptophyta</taxon>
        <taxon>Embryophyta</taxon>
        <taxon>Tracheophyta</taxon>
        <taxon>Spermatophyta</taxon>
        <taxon>Magnoliopsida</taxon>
        <taxon>eudicotyledons</taxon>
        <taxon>Gunneridae</taxon>
        <taxon>Pentapetalae</taxon>
        <taxon>asterids</taxon>
        <taxon>lamiids</taxon>
        <taxon>Lamiales</taxon>
        <taxon>Pedaliaceae</taxon>
        <taxon>Sesamum</taxon>
    </lineage>
</organism>
<evidence type="ECO:0000256" key="8">
    <source>
        <dbReference type="PIRSR" id="PIRSR606689-2"/>
    </source>
</evidence>
<evidence type="ECO:0000256" key="6">
    <source>
        <dbReference type="ARBA" id="ARBA00023134"/>
    </source>
</evidence>
<dbReference type="EMBL" id="JACGWL010000004">
    <property type="protein sequence ID" value="KAK4403740.1"/>
    <property type="molecule type" value="Genomic_DNA"/>
</dbReference>
<keyword evidence="5" id="KW-0813">Transport</keyword>
<keyword evidence="9" id="KW-0472">Membrane</keyword>
<proteinExistence type="inferred from homology"/>
<dbReference type="Pfam" id="PF00025">
    <property type="entry name" value="Arf"/>
    <property type="match status" value="1"/>
</dbReference>
<keyword evidence="9" id="KW-0812">Transmembrane</keyword>
<keyword evidence="2" id="KW-0449">Lipoprotein</keyword>
<evidence type="ECO:0000256" key="4">
    <source>
        <dbReference type="ARBA" id="ARBA00022892"/>
    </source>
</evidence>
<evidence type="ECO:0000256" key="2">
    <source>
        <dbReference type="ARBA" id="ARBA00022707"/>
    </source>
</evidence>
<keyword evidence="3 7" id="KW-0547">Nucleotide-binding</keyword>
<keyword evidence="8" id="KW-0460">Magnesium</keyword>
<dbReference type="GO" id="GO:0016192">
    <property type="term" value="P:vesicle-mediated transport"/>
    <property type="evidence" value="ECO:0007669"/>
    <property type="project" value="UniProtKB-KW"/>
</dbReference>
<dbReference type="GO" id="GO:0003924">
    <property type="term" value="F:GTPase activity"/>
    <property type="evidence" value="ECO:0007669"/>
    <property type="project" value="InterPro"/>
</dbReference>
<evidence type="ECO:0000256" key="7">
    <source>
        <dbReference type="PIRSR" id="PIRSR606689-1"/>
    </source>
</evidence>
<reference evidence="10" key="1">
    <citation type="submission" date="2020-06" db="EMBL/GenBank/DDBJ databases">
        <authorList>
            <person name="Li T."/>
            <person name="Hu X."/>
            <person name="Zhang T."/>
            <person name="Song X."/>
            <person name="Zhang H."/>
            <person name="Dai N."/>
            <person name="Sheng W."/>
            <person name="Hou X."/>
            <person name="Wei L."/>
        </authorList>
    </citation>
    <scope>NUCLEOTIDE SEQUENCE</scope>
    <source>
        <strain evidence="10">K16</strain>
        <tissue evidence="10">Leaf</tissue>
    </source>
</reference>
<keyword evidence="5" id="KW-0653">Protein transport</keyword>
<evidence type="ECO:0000313" key="11">
    <source>
        <dbReference type="Proteomes" id="UP001289374"/>
    </source>
</evidence>